<dbReference type="Proteomes" id="UP001165678">
    <property type="component" value="Unassembled WGS sequence"/>
</dbReference>
<evidence type="ECO:0000256" key="5">
    <source>
        <dbReference type="SAM" id="Phobius"/>
    </source>
</evidence>
<feature type="transmembrane region" description="Helical" evidence="5">
    <location>
        <begin position="41"/>
        <end position="64"/>
    </location>
</feature>
<name>A0AA41ZGE7_9GAMM</name>
<sequence length="68" mass="8108">MLNEWSLFGFLLPPLLVPLLLAGVLHFLSRRLWSRIGLYRWFWHPSLVDMAFFALWLWVVMALWPAPV</sequence>
<keyword evidence="7" id="KW-1185">Reference proteome</keyword>
<feature type="transmembrane region" description="Helical" evidence="5">
    <location>
        <begin position="6"/>
        <end position="29"/>
    </location>
</feature>
<dbReference type="InterPro" id="IPR012451">
    <property type="entry name" value="DUF1656"/>
</dbReference>
<evidence type="ECO:0000256" key="4">
    <source>
        <dbReference type="ARBA" id="ARBA00023136"/>
    </source>
</evidence>
<reference evidence="6" key="1">
    <citation type="submission" date="2022-11" db="EMBL/GenBank/DDBJ databases">
        <title>Larsenimonas rhizosphaerae sp. nov., isolated from a tidal mudflat.</title>
        <authorList>
            <person name="Lee S.D."/>
            <person name="Kim I.S."/>
        </authorList>
    </citation>
    <scope>NUCLEOTIDE SEQUENCE</scope>
    <source>
        <strain evidence="6">GH2-1</strain>
    </source>
</reference>
<evidence type="ECO:0000313" key="7">
    <source>
        <dbReference type="Proteomes" id="UP001165678"/>
    </source>
</evidence>
<evidence type="ECO:0000313" key="6">
    <source>
        <dbReference type="EMBL" id="MCX2524292.1"/>
    </source>
</evidence>
<keyword evidence="4 5" id="KW-0472">Membrane</keyword>
<evidence type="ECO:0000256" key="1">
    <source>
        <dbReference type="ARBA" id="ARBA00022475"/>
    </source>
</evidence>
<comment type="caution">
    <text evidence="6">The sequence shown here is derived from an EMBL/GenBank/DDBJ whole genome shotgun (WGS) entry which is preliminary data.</text>
</comment>
<evidence type="ECO:0000256" key="2">
    <source>
        <dbReference type="ARBA" id="ARBA00022692"/>
    </source>
</evidence>
<accession>A0AA41ZGE7</accession>
<keyword evidence="2 5" id="KW-0812">Transmembrane</keyword>
<dbReference type="EMBL" id="JAPIVE010000002">
    <property type="protein sequence ID" value="MCX2524292.1"/>
    <property type="molecule type" value="Genomic_DNA"/>
</dbReference>
<protein>
    <submittedName>
        <fullName evidence="6">DUF1656 domain-containing protein</fullName>
    </submittedName>
</protein>
<dbReference type="AlphaFoldDB" id="A0AA41ZGE7"/>
<evidence type="ECO:0000256" key="3">
    <source>
        <dbReference type="ARBA" id="ARBA00022989"/>
    </source>
</evidence>
<proteinExistence type="predicted"/>
<keyword evidence="3 5" id="KW-1133">Transmembrane helix</keyword>
<organism evidence="6 7">
    <name type="scientific">Larsenimonas rhizosphaerae</name>
    <dbReference type="NCBI Taxonomy" id="2944682"/>
    <lineage>
        <taxon>Bacteria</taxon>
        <taxon>Pseudomonadati</taxon>
        <taxon>Pseudomonadota</taxon>
        <taxon>Gammaproteobacteria</taxon>
        <taxon>Oceanospirillales</taxon>
        <taxon>Halomonadaceae</taxon>
        <taxon>Larsenimonas</taxon>
    </lineage>
</organism>
<dbReference type="Pfam" id="PF07869">
    <property type="entry name" value="DUF1656"/>
    <property type="match status" value="1"/>
</dbReference>
<keyword evidence="1" id="KW-1003">Cell membrane</keyword>
<gene>
    <name evidence="6" type="ORF">OQ287_08565</name>
</gene>
<dbReference type="RefSeq" id="WP_250935260.1">
    <property type="nucleotide sequence ID" value="NZ_JAMLJK010000001.1"/>
</dbReference>